<feature type="compositionally biased region" description="Polar residues" evidence="1">
    <location>
        <begin position="1"/>
        <end position="17"/>
    </location>
</feature>
<name>A0A9W7DQ42_9STRA</name>
<feature type="compositionally biased region" description="Basic and acidic residues" evidence="1">
    <location>
        <begin position="130"/>
        <end position="145"/>
    </location>
</feature>
<feature type="region of interest" description="Disordered" evidence="1">
    <location>
        <begin position="163"/>
        <end position="247"/>
    </location>
</feature>
<sequence>MSSLASYDPTAYSSSQDGGEARDWNFSDFEDRAVAYLVVKGGHRRLGVGRNDKGSSQARSDKVLQEILRGESLYNPQSCANQPRRDREAWEVCADFNRMVMLAGRDAVRGGVEGPDGPWHKSNKQFGDGKGGENKKPFNKYEPEINGDHLLAETKGFKHRRTFEQWKAKKDSEMKVKGGGQREERRRKKEEKLKREEDCKREERVDMMKRRPWREKVDHDSRALKARREEEARRRREEEEKNEIREGRKKMGEGVFLEWLTEKGRVEREKKKENKERRAKDMERKMLDRQ</sequence>
<dbReference type="EMBL" id="BRXZ01001937">
    <property type="protein sequence ID" value="GMH50225.1"/>
    <property type="molecule type" value="Genomic_DNA"/>
</dbReference>
<feature type="region of interest" description="Disordered" evidence="1">
    <location>
        <begin position="267"/>
        <end position="290"/>
    </location>
</feature>
<gene>
    <name evidence="2" type="ORF">TrRE_jg3606</name>
</gene>
<evidence type="ECO:0000313" key="2">
    <source>
        <dbReference type="EMBL" id="GMH50225.1"/>
    </source>
</evidence>
<feature type="region of interest" description="Disordered" evidence="1">
    <location>
        <begin position="1"/>
        <end position="20"/>
    </location>
</feature>
<accession>A0A9W7DQ42</accession>
<comment type="caution">
    <text evidence="2">The sequence shown here is derived from an EMBL/GenBank/DDBJ whole genome shotgun (WGS) entry which is preliminary data.</text>
</comment>
<evidence type="ECO:0000313" key="3">
    <source>
        <dbReference type="Proteomes" id="UP001165082"/>
    </source>
</evidence>
<proteinExistence type="predicted"/>
<keyword evidence="3" id="KW-1185">Reference proteome</keyword>
<feature type="non-terminal residue" evidence="2">
    <location>
        <position position="290"/>
    </location>
</feature>
<dbReference type="Proteomes" id="UP001165082">
    <property type="component" value="Unassembled WGS sequence"/>
</dbReference>
<dbReference type="AlphaFoldDB" id="A0A9W7DQ42"/>
<organism evidence="2 3">
    <name type="scientific">Triparma retinervis</name>
    <dbReference type="NCBI Taxonomy" id="2557542"/>
    <lineage>
        <taxon>Eukaryota</taxon>
        <taxon>Sar</taxon>
        <taxon>Stramenopiles</taxon>
        <taxon>Ochrophyta</taxon>
        <taxon>Bolidophyceae</taxon>
        <taxon>Parmales</taxon>
        <taxon>Triparmaceae</taxon>
        <taxon>Triparma</taxon>
    </lineage>
</organism>
<reference evidence="2" key="1">
    <citation type="submission" date="2022-07" db="EMBL/GenBank/DDBJ databases">
        <title>Genome analysis of Parmales, a sister group of diatoms, reveals the evolutionary specialization of diatoms from phago-mixotrophs to photoautotrophs.</title>
        <authorList>
            <person name="Ban H."/>
            <person name="Sato S."/>
            <person name="Yoshikawa S."/>
            <person name="Kazumasa Y."/>
            <person name="Nakamura Y."/>
            <person name="Ichinomiya M."/>
            <person name="Saitoh K."/>
            <person name="Sato N."/>
            <person name="Blanc-Mathieu R."/>
            <person name="Endo H."/>
            <person name="Kuwata A."/>
            <person name="Ogata H."/>
        </authorList>
    </citation>
    <scope>NUCLEOTIDE SEQUENCE</scope>
</reference>
<protein>
    <submittedName>
        <fullName evidence="2">Uncharacterized protein</fullName>
    </submittedName>
</protein>
<evidence type="ECO:0000256" key="1">
    <source>
        <dbReference type="SAM" id="MobiDB-lite"/>
    </source>
</evidence>
<dbReference type="OrthoDB" id="10405739at2759"/>
<feature type="region of interest" description="Disordered" evidence="1">
    <location>
        <begin position="111"/>
        <end position="145"/>
    </location>
</feature>